<dbReference type="AlphaFoldDB" id="A0A7J5B8F7"/>
<dbReference type="InterPro" id="IPR011991">
    <property type="entry name" value="ArsR-like_HTH"/>
</dbReference>
<evidence type="ECO:0000256" key="1">
    <source>
        <dbReference type="ARBA" id="ARBA00023015"/>
    </source>
</evidence>
<dbReference type="Gene3D" id="1.10.10.10">
    <property type="entry name" value="Winged helix-like DNA-binding domain superfamily/Winged helix DNA-binding domain"/>
    <property type="match status" value="1"/>
</dbReference>
<dbReference type="SUPFAM" id="SSF46785">
    <property type="entry name" value="Winged helix' DNA-binding domain"/>
    <property type="match status" value="1"/>
</dbReference>
<dbReference type="InterPro" id="IPR051081">
    <property type="entry name" value="HTH_MetalResp_TranReg"/>
</dbReference>
<dbReference type="PROSITE" id="PS50987">
    <property type="entry name" value="HTH_ARSR_2"/>
    <property type="match status" value="1"/>
</dbReference>
<evidence type="ECO:0000259" key="4">
    <source>
        <dbReference type="PROSITE" id="PS50987"/>
    </source>
</evidence>
<keyword evidence="6" id="KW-1185">Reference proteome</keyword>
<sequence>MDSAVSVFALLADAVRVKIVLALRDVEMTVNHLADIADLDAESVLLELTALEDVGIITHEPDGRRDFYRLTNERAGALAANAIFHAQDRDAALQSIVPA</sequence>
<keyword evidence="3" id="KW-0804">Transcription</keyword>
<dbReference type="EMBL" id="WBKB01000009">
    <property type="protein sequence ID" value="KAB1641495.1"/>
    <property type="molecule type" value="Genomic_DNA"/>
</dbReference>
<evidence type="ECO:0000313" key="6">
    <source>
        <dbReference type="Proteomes" id="UP000433493"/>
    </source>
</evidence>
<dbReference type="GO" id="GO:0003700">
    <property type="term" value="F:DNA-binding transcription factor activity"/>
    <property type="evidence" value="ECO:0007669"/>
    <property type="project" value="InterPro"/>
</dbReference>
<gene>
    <name evidence="5" type="ORF">F8O05_12900</name>
</gene>
<dbReference type="PANTHER" id="PTHR33154:SF33">
    <property type="entry name" value="TRANSCRIPTIONAL REPRESSOR SDPR"/>
    <property type="match status" value="1"/>
</dbReference>
<keyword evidence="1" id="KW-0805">Transcription regulation</keyword>
<dbReference type="Proteomes" id="UP000433493">
    <property type="component" value="Unassembled WGS sequence"/>
</dbReference>
<proteinExistence type="predicted"/>
<evidence type="ECO:0000256" key="3">
    <source>
        <dbReference type="ARBA" id="ARBA00023163"/>
    </source>
</evidence>
<reference evidence="5 6" key="1">
    <citation type="submission" date="2019-09" db="EMBL/GenBank/DDBJ databases">
        <title>Phylogeny of genus Pseudoclavibacter and closely related genus.</title>
        <authorList>
            <person name="Li Y."/>
        </authorList>
    </citation>
    <scope>NUCLEOTIDE SEQUENCE [LARGE SCALE GENOMIC DNA]</scope>
    <source>
        <strain evidence="5 6">KCTC 13959</strain>
    </source>
</reference>
<evidence type="ECO:0000256" key="2">
    <source>
        <dbReference type="ARBA" id="ARBA00023125"/>
    </source>
</evidence>
<dbReference type="InterPro" id="IPR001845">
    <property type="entry name" value="HTH_ArsR_DNA-bd_dom"/>
</dbReference>
<keyword evidence="2" id="KW-0238">DNA-binding</keyword>
<dbReference type="CDD" id="cd00090">
    <property type="entry name" value="HTH_ARSR"/>
    <property type="match status" value="1"/>
</dbReference>
<feature type="domain" description="HTH arsR-type" evidence="4">
    <location>
        <begin position="1"/>
        <end position="90"/>
    </location>
</feature>
<protein>
    <submittedName>
        <fullName evidence="5">Winged helix-turn-helix transcriptional regulator</fullName>
    </submittedName>
</protein>
<dbReference type="PRINTS" id="PR00778">
    <property type="entry name" value="HTHARSR"/>
</dbReference>
<organism evidence="5 6">
    <name type="scientific">Gulosibacter chungangensis</name>
    <dbReference type="NCBI Taxonomy" id="979746"/>
    <lineage>
        <taxon>Bacteria</taxon>
        <taxon>Bacillati</taxon>
        <taxon>Actinomycetota</taxon>
        <taxon>Actinomycetes</taxon>
        <taxon>Micrococcales</taxon>
        <taxon>Microbacteriaceae</taxon>
        <taxon>Gulosibacter</taxon>
    </lineage>
</organism>
<accession>A0A7J5B8F7</accession>
<dbReference type="PANTHER" id="PTHR33154">
    <property type="entry name" value="TRANSCRIPTIONAL REGULATOR, ARSR FAMILY"/>
    <property type="match status" value="1"/>
</dbReference>
<dbReference type="SMART" id="SM00418">
    <property type="entry name" value="HTH_ARSR"/>
    <property type="match status" value="1"/>
</dbReference>
<dbReference type="GO" id="GO:0003677">
    <property type="term" value="F:DNA binding"/>
    <property type="evidence" value="ECO:0007669"/>
    <property type="project" value="UniProtKB-KW"/>
</dbReference>
<comment type="caution">
    <text evidence="5">The sequence shown here is derived from an EMBL/GenBank/DDBJ whole genome shotgun (WGS) entry which is preliminary data.</text>
</comment>
<name>A0A7J5B8F7_9MICO</name>
<dbReference type="InterPro" id="IPR036390">
    <property type="entry name" value="WH_DNA-bd_sf"/>
</dbReference>
<dbReference type="InterPro" id="IPR036388">
    <property type="entry name" value="WH-like_DNA-bd_sf"/>
</dbReference>
<evidence type="ECO:0000313" key="5">
    <source>
        <dbReference type="EMBL" id="KAB1641495.1"/>
    </source>
</evidence>
<dbReference type="OrthoDB" id="9810923at2"/>